<sequence>MSFPWTNLITAGSTLLGAFGGASLTAFTASRADRRKLAHERGMSRMRERTDAYSHFLDIAYSDARFLAISAIRFSHGIPAGDEAVNMINEANELVTAFNQAHARVEIVGSEEAIAAAKQVSELTRRISARLREAFLAGVPLSPAPAAEQEPLNRAIDAFAAHSRRELAPD</sequence>
<dbReference type="RefSeq" id="WP_148344132.1">
    <property type="nucleotide sequence ID" value="NZ_VSFG01000001.1"/>
</dbReference>
<evidence type="ECO:0000313" key="2">
    <source>
        <dbReference type="Proteomes" id="UP000323380"/>
    </source>
</evidence>
<evidence type="ECO:0000313" key="1">
    <source>
        <dbReference type="EMBL" id="TYB48945.1"/>
    </source>
</evidence>
<comment type="caution">
    <text evidence="1">The sequence shown here is derived from an EMBL/GenBank/DDBJ whole genome shotgun (WGS) entry which is preliminary data.</text>
</comment>
<proteinExistence type="predicted"/>
<dbReference type="AlphaFoldDB" id="A0A5D0NWX3"/>
<accession>A0A5D0NWX3</accession>
<organism evidence="1 2">
    <name type="scientific">Actinomadura chibensis</name>
    <dbReference type="NCBI Taxonomy" id="392828"/>
    <lineage>
        <taxon>Bacteria</taxon>
        <taxon>Bacillati</taxon>
        <taxon>Actinomycetota</taxon>
        <taxon>Actinomycetes</taxon>
        <taxon>Streptosporangiales</taxon>
        <taxon>Thermomonosporaceae</taxon>
        <taxon>Actinomadura</taxon>
    </lineage>
</organism>
<protein>
    <submittedName>
        <fullName evidence="1">Uncharacterized protein</fullName>
    </submittedName>
</protein>
<reference evidence="1 2" key="1">
    <citation type="submission" date="2019-08" db="EMBL/GenBank/DDBJ databases">
        <title>Actinomadura sp. nov. CYP1-5 isolated from mountain soil.</title>
        <authorList>
            <person name="Songsumanus A."/>
            <person name="Kuncharoen N."/>
            <person name="Kudo T."/>
            <person name="Yuki M."/>
            <person name="Igarashi Y."/>
            <person name="Tanasupawat S."/>
        </authorList>
    </citation>
    <scope>NUCLEOTIDE SEQUENCE [LARGE SCALE GENOMIC DNA]</scope>
    <source>
        <strain evidence="1 2">JCM 14158</strain>
    </source>
</reference>
<dbReference type="Proteomes" id="UP000323380">
    <property type="component" value="Unassembled WGS sequence"/>
</dbReference>
<name>A0A5D0NWX3_9ACTN</name>
<keyword evidence="2" id="KW-1185">Reference proteome</keyword>
<gene>
    <name evidence="1" type="ORF">FXF69_07295</name>
</gene>
<dbReference type="EMBL" id="VSFG01000001">
    <property type="protein sequence ID" value="TYB48945.1"/>
    <property type="molecule type" value="Genomic_DNA"/>
</dbReference>